<dbReference type="PANTHER" id="PTHR40706:SF1">
    <property type="entry name" value="RIBOFLAVIN KINASE"/>
    <property type="match status" value="1"/>
</dbReference>
<proteinExistence type="inferred from homology"/>
<dbReference type="InterPro" id="IPR023602">
    <property type="entry name" value="Riboflavin_kinase_CTP-dep"/>
</dbReference>
<keyword evidence="12" id="KW-0460">Magnesium</keyword>
<keyword evidence="11" id="KW-0418">Kinase</keyword>
<dbReference type="Pfam" id="PF01982">
    <property type="entry name" value="CTP-dep_RFKase"/>
    <property type="match status" value="1"/>
</dbReference>
<gene>
    <name evidence="18" type="ORF">GXY80_11860</name>
</gene>
<evidence type="ECO:0000313" key="18">
    <source>
        <dbReference type="EMBL" id="NLW36154.1"/>
    </source>
</evidence>
<comment type="pathway">
    <text evidence="2">Cofactor biosynthesis; FMN biosynthesis; FMN from riboflavin (CTP route): step 1/1.</text>
</comment>
<reference evidence="18" key="1">
    <citation type="journal article" date="2020" name="Biotechnol. Biofuels">
        <title>New insights from the biogas microbiome by comprehensive genome-resolved metagenomics of nearly 1600 species originating from multiple anaerobic digesters.</title>
        <authorList>
            <person name="Campanaro S."/>
            <person name="Treu L."/>
            <person name="Rodriguez-R L.M."/>
            <person name="Kovalovszki A."/>
            <person name="Ziels R.M."/>
            <person name="Maus I."/>
            <person name="Zhu X."/>
            <person name="Kougias P.G."/>
            <person name="Basile A."/>
            <person name="Luo G."/>
            <person name="Schluter A."/>
            <person name="Konstantinidis K.T."/>
            <person name="Angelidaki I."/>
        </authorList>
    </citation>
    <scope>NUCLEOTIDE SEQUENCE</scope>
    <source>
        <strain evidence="18">AS06rmzACSIP_7</strain>
    </source>
</reference>
<accession>A0A351U4K8</accession>
<comment type="catalytic activity">
    <reaction evidence="16">
        <text>riboflavin + CTP = CDP + FMN + H(+)</text>
        <dbReference type="Rhea" id="RHEA:25021"/>
        <dbReference type="ChEBI" id="CHEBI:15378"/>
        <dbReference type="ChEBI" id="CHEBI:37563"/>
        <dbReference type="ChEBI" id="CHEBI:57986"/>
        <dbReference type="ChEBI" id="CHEBI:58069"/>
        <dbReference type="ChEBI" id="CHEBI:58210"/>
        <dbReference type="EC" id="2.7.1.161"/>
    </reaction>
</comment>
<evidence type="ECO:0000256" key="11">
    <source>
        <dbReference type="ARBA" id="ARBA00022777"/>
    </source>
</evidence>
<comment type="cofactor">
    <cofactor evidence="1">
        <name>Mg(2+)</name>
        <dbReference type="ChEBI" id="CHEBI:18420"/>
    </cofactor>
</comment>
<dbReference type="GO" id="GO:0046872">
    <property type="term" value="F:metal ion binding"/>
    <property type="evidence" value="ECO:0007669"/>
    <property type="project" value="UniProtKB-KW"/>
</dbReference>
<evidence type="ECO:0000256" key="13">
    <source>
        <dbReference type="ARBA" id="ARBA00029789"/>
    </source>
</evidence>
<dbReference type="AlphaFoldDB" id="A0A351U4K8"/>
<name>A0A351U4K8_9BACT</name>
<evidence type="ECO:0000256" key="2">
    <source>
        <dbReference type="ARBA" id="ARBA00005219"/>
    </source>
</evidence>
<evidence type="ECO:0000256" key="3">
    <source>
        <dbReference type="ARBA" id="ARBA00006428"/>
    </source>
</evidence>
<evidence type="ECO:0000256" key="12">
    <source>
        <dbReference type="ARBA" id="ARBA00022842"/>
    </source>
</evidence>
<comment type="caution">
    <text evidence="18">The sequence shown here is derived from an EMBL/GenBank/DDBJ whole genome shotgun (WGS) entry which is preliminary data.</text>
</comment>
<dbReference type="InterPro" id="IPR023465">
    <property type="entry name" value="Riboflavin_kinase_dom_sf"/>
</dbReference>
<dbReference type="Proteomes" id="UP000777265">
    <property type="component" value="Unassembled WGS sequence"/>
</dbReference>
<evidence type="ECO:0000256" key="16">
    <source>
        <dbReference type="ARBA" id="ARBA00047857"/>
    </source>
</evidence>
<protein>
    <recommendedName>
        <fullName evidence="5">Riboflavin kinase</fullName>
        <ecNumber evidence="4">2.7.1.161</ecNumber>
    </recommendedName>
    <alternativeName>
        <fullName evidence="14">CTP-dependent riboflavin kinase</fullName>
    </alternativeName>
    <alternativeName>
        <fullName evidence="15">CTP:riboflavin 5'-phosphotransferase</fullName>
    </alternativeName>
    <alternativeName>
        <fullName evidence="13">Flavokinase</fullName>
    </alternativeName>
</protein>
<comment type="similarity">
    <text evidence="3">Belongs to the archaeal riboflavin kinase family.</text>
</comment>
<evidence type="ECO:0000256" key="10">
    <source>
        <dbReference type="ARBA" id="ARBA00022741"/>
    </source>
</evidence>
<dbReference type="GO" id="GO:0000166">
    <property type="term" value="F:nucleotide binding"/>
    <property type="evidence" value="ECO:0007669"/>
    <property type="project" value="UniProtKB-KW"/>
</dbReference>
<dbReference type="InterPro" id="IPR039063">
    <property type="entry name" value="RibK_CTP-dep"/>
</dbReference>
<dbReference type="EC" id="2.7.1.161" evidence="4"/>
<evidence type="ECO:0000259" key="17">
    <source>
        <dbReference type="Pfam" id="PF01982"/>
    </source>
</evidence>
<evidence type="ECO:0000313" key="19">
    <source>
        <dbReference type="Proteomes" id="UP000777265"/>
    </source>
</evidence>
<sequence length="125" mass="14095">MKITGRIVRGVEESKGFLSIPWVDRQLSKKLHFNPYKGTLNIMVNDPKVQRNLKLQGKDRLVHQAEGFCDALVFRGSFNDTFPCGVILPLVPVYDECLLEIVAPVHLKKTLGLNDGDTVTLELYL</sequence>
<reference evidence="18" key="2">
    <citation type="submission" date="2020-01" db="EMBL/GenBank/DDBJ databases">
        <authorList>
            <person name="Campanaro S."/>
        </authorList>
    </citation>
    <scope>NUCLEOTIDE SEQUENCE</scope>
    <source>
        <strain evidence="18">AS06rmzACSIP_7</strain>
    </source>
</reference>
<dbReference type="STRING" id="909663.GCA_000512235_02900"/>
<evidence type="ECO:0000256" key="6">
    <source>
        <dbReference type="ARBA" id="ARBA00022630"/>
    </source>
</evidence>
<dbReference type="SUPFAM" id="SSF82114">
    <property type="entry name" value="Riboflavin kinase-like"/>
    <property type="match status" value="1"/>
</dbReference>
<keyword evidence="8" id="KW-0808">Transferase</keyword>
<evidence type="ECO:0000256" key="8">
    <source>
        <dbReference type="ARBA" id="ARBA00022679"/>
    </source>
</evidence>
<dbReference type="Gene3D" id="2.40.30.30">
    <property type="entry name" value="Riboflavin kinase-like"/>
    <property type="match status" value="1"/>
</dbReference>
<dbReference type="GO" id="GO:0008531">
    <property type="term" value="F:riboflavin kinase activity"/>
    <property type="evidence" value="ECO:0007669"/>
    <property type="project" value="InterPro"/>
</dbReference>
<evidence type="ECO:0000256" key="4">
    <source>
        <dbReference type="ARBA" id="ARBA00011987"/>
    </source>
</evidence>
<keyword evidence="10" id="KW-0547">Nucleotide-binding</keyword>
<evidence type="ECO:0000256" key="7">
    <source>
        <dbReference type="ARBA" id="ARBA00022643"/>
    </source>
</evidence>
<evidence type="ECO:0000256" key="5">
    <source>
        <dbReference type="ARBA" id="ARBA00017394"/>
    </source>
</evidence>
<evidence type="ECO:0000256" key="9">
    <source>
        <dbReference type="ARBA" id="ARBA00022723"/>
    </source>
</evidence>
<keyword evidence="9" id="KW-0479">Metal-binding</keyword>
<dbReference type="PANTHER" id="PTHR40706">
    <property type="entry name" value="RIBOFLAVIN KINASE"/>
    <property type="match status" value="1"/>
</dbReference>
<organism evidence="18 19">
    <name type="scientific">Syntrophorhabdus aromaticivorans</name>
    <dbReference type="NCBI Taxonomy" id="328301"/>
    <lineage>
        <taxon>Bacteria</taxon>
        <taxon>Pseudomonadati</taxon>
        <taxon>Thermodesulfobacteriota</taxon>
        <taxon>Syntrophorhabdia</taxon>
        <taxon>Syntrophorhabdales</taxon>
        <taxon>Syntrophorhabdaceae</taxon>
        <taxon>Syntrophorhabdus</taxon>
    </lineage>
</organism>
<evidence type="ECO:0000256" key="15">
    <source>
        <dbReference type="ARBA" id="ARBA00033116"/>
    </source>
</evidence>
<evidence type="ECO:0000256" key="14">
    <source>
        <dbReference type="ARBA" id="ARBA00030544"/>
    </source>
</evidence>
<feature type="domain" description="Riboflavin kinase" evidence="17">
    <location>
        <begin position="7"/>
        <end position="122"/>
    </location>
</feature>
<dbReference type="GO" id="GO:0009231">
    <property type="term" value="P:riboflavin biosynthetic process"/>
    <property type="evidence" value="ECO:0007669"/>
    <property type="project" value="InterPro"/>
</dbReference>
<dbReference type="EMBL" id="JAAYEE010000217">
    <property type="protein sequence ID" value="NLW36154.1"/>
    <property type="molecule type" value="Genomic_DNA"/>
</dbReference>
<keyword evidence="7" id="KW-0288">FMN</keyword>
<keyword evidence="6" id="KW-0285">Flavoprotein</keyword>
<evidence type="ECO:0000256" key="1">
    <source>
        <dbReference type="ARBA" id="ARBA00001946"/>
    </source>
</evidence>